<dbReference type="Proteomes" id="UP001479436">
    <property type="component" value="Unassembled WGS sequence"/>
</dbReference>
<comment type="caution">
    <text evidence="2">The sequence shown here is derived from an EMBL/GenBank/DDBJ whole genome shotgun (WGS) entry which is preliminary data.</text>
</comment>
<gene>
    <name evidence="2" type="ORF">K7432_004770</name>
</gene>
<keyword evidence="3" id="KW-1185">Reference proteome</keyword>
<protein>
    <submittedName>
        <fullName evidence="2">Uncharacterized protein</fullName>
    </submittedName>
</protein>
<feature type="transmembrane region" description="Helical" evidence="1">
    <location>
        <begin position="184"/>
        <end position="202"/>
    </location>
</feature>
<keyword evidence="1" id="KW-0472">Membrane</keyword>
<evidence type="ECO:0000313" key="2">
    <source>
        <dbReference type="EMBL" id="KAK9719434.1"/>
    </source>
</evidence>
<accession>A0ABR2W431</accession>
<evidence type="ECO:0000313" key="3">
    <source>
        <dbReference type="Proteomes" id="UP001479436"/>
    </source>
</evidence>
<keyword evidence="1" id="KW-0812">Transmembrane</keyword>
<evidence type="ECO:0000256" key="1">
    <source>
        <dbReference type="SAM" id="Phobius"/>
    </source>
</evidence>
<feature type="transmembrane region" description="Helical" evidence="1">
    <location>
        <begin position="214"/>
        <end position="235"/>
    </location>
</feature>
<name>A0ABR2W431_9FUNG</name>
<feature type="transmembrane region" description="Helical" evidence="1">
    <location>
        <begin position="101"/>
        <end position="124"/>
    </location>
</feature>
<feature type="transmembrane region" description="Helical" evidence="1">
    <location>
        <begin position="144"/>
        <end position="163"/>
    </location>
</feature>
<sequence length="305" mass="34080">MSANMSSYVVGTCFGITIVTTISLAFIRGWRSYSGITSHRILYFVALSNCIYSQIKITQLNGEKGADCKTAENLSLIFYHGSNTIQLLFYILRYKEVFQRVSLLIIPSIITLIYTSSIPVAILLNQSTVKEDGVCFVNHPIISGYLPLVTNFLASTYMLCLFLTPFCSFLCKRERNKLCSIARASYNLLITNSIAIISNILFNLSLTTSLNTCAPMLSMIDLTLNFIMVCLPYFLSKFLKTPDELSITWSNEELGGNSISRPNPTYSSTGSHVLNFGDITFPSNTFQPSEDIHVKNEITVTTLYK</sequence>
<proteinExistence type="predicted"/>
<reference evidence="2 3" key="1">
    <citation type="submission" date="2023-04" db="EMBL/GenBank/DDBJ databases">
        <title>Genome of Basidiobolus ranarum AG-B5.</title>
        <authorList>
            <person name="Stajich J.E."/>
            <person name="Carter-House D."/>
            <person name="Gryganskyi A."/>
        </authorList>
    </citation>
    <scope>NUCLEOTIDE SEQUENCE [LARGE SCALE GENOMIC DNA]</scope>
    <source>
        <strain evidence="2 3">AG-B5</strain>
    </source>
</reference>
<keyword evidence="1" id="KW-1133">Transmembrane helix</keyword>
<dbReference type="EMBL" id="JASJQH010007047">
    <property type="protein sequence ID" value="KAK9719434.1"/>
    <property type="molecule type" value="Genomic_DNA"/>
</dbReference>
<organism evidence="2 3">
    <name type="scientific">Basidiobolus ranarum</name>
    <dbReference type="NCBI Taxonomy" id="34480"/>
    <lineage>
        <taxon>Eukaryota</taxon>
        <taxon>Fungi</taxon>
        <taxon>Fungi incertae sedis</taxon>
        <taxon>Zoopagomycota</taxon>
        <taxon>Entomophthoromycotina</taxon>
        <taxon>Basidiobolomycetes</taxon>
        <taxon>Basidiobolales</taxon>
        <taxon>Basidiobolaceae</taxon>
        <taxon>Basidiobolus</taxon>
    </lineage>
</organism>
<feature type="transmembrane region" description="Helical" evidence="1">
    <location>
        <begin position="6"/>
        <end position="27"/>
    </location>
</feature>